<feature type="transmembrane region" description="Helical" evidence="26">
    <location>
        <begin position="459"/>
        <end position="479"/>
    </location>
</feature>
<dbReference type="GO" id="GO:0006820">
    <property type="term" value="P:monoatomic anion transport"/>
    <property type="evidence" value="ECO:0007669"/>
    <property type="project" value="TreeGrafter"/>
</dbReference>
<proteinExistence type="predicted"/>
<feature type="transmembrane region" description="Helical" evidence="26">
    <location>
        <begin position="232"/>
        <end position="250"/>
    </location>
</feature>
<feature type="transmembrane region" description="Helical" evidence="26">
    <location>
        <begin position="42"/>
        <end position="61"/>
    </location>
</feature>
<evidence type="ECO:0000256" key="18">
    <source>
        <dbReference type="ARBA" id="ARBA00051403"/>
    </source>
</evidence>
<name>A0A6J8DC91_MYTCO</name>
<dbReference type="GO" id="GO:0046942">
    <property type="term" value="P:carboxylic acid transport"/>
    <property type="evidence" value="ECO:0007669"/>
    <property type="project" value="UniProtKB-ARBA"/>
</dbReference>
<dbReference type="GO" id="GO:0015293">
    <property type="term" value="F:symporter activity"/>
    <property type="evidence" value="ECO:0007669"/>
    <property type="project" value="UniProtKB-KW"/>
</dbReference>
<dbReference type="EMBL" id="CACVKT020007049">
    <property type="protein sequence ID" value="CAC5404982.1"/>
    <property type="molecule type" value="Genomic_DNA"/>
</dbReference>
<evidence type="ECO:0000256" key="17">
    <source>
        <dbReference type="ARBA" id="ARBA00050625"/>
    </source>
</evidence>
<dbReference type="GO" id="GO:0005765">
    <property type="term" value="C:lysosomal membrane"/>
    <property type="evidence" value="ECO:0007669"/>
    <property type="project" value="UniProtKB-SubCell"/>
</dbReference>
<dbReference type="GO" id="GO:0016323">
    <property type="term" value="C:basolateral plasma membrane"/>
    <property type="evidence" value="ECO:0007669"/>
    <property type="project" value="UniProtKB-SubCell"/>
</dbReference>
<feature type="transmembrane region" description="Helical" evidence="26">
    <location>
        <begin position="391"/>
        <end position="412"/>
    </location>
</feature>
<evidence type="ECO:0000259" key="27">
    <source>
        <dbReference type="PROSITE" id="PS50850"/>
    </source>
</evidence>
<comment type="subcellular location">
    <subcellularLocation>
        <location evidence="2">Basolateral cell membrane</location>
        <topology evidence="2">Multi-pass membrane protein</topology>
    </subcellularLocation>
    <subcellularLocation>
        <location evidence="3">Cytoplasmic vesicle</location>
        <location evidence="3">Secretory vesicle membrane</location>
        <topology evidence="3">Multi-pass membrane protein</topology>
    </subcellularLocation>
    <subcellularLocation>
        <location evidence="1">Cytoplasmic vesicle</location>
        <location evidence="1">Secretory vesicle</location>
        <location evidence="1">Synaptic vesicle membrane</location>
    </subcellularLocation>
    <subcellularLocation>
        <location evidence="4">Lysosome membrane</location>
    </subcellularLocation>
</comment>
<evidence type="ECO:0000256" key="21">
    <source>
        <dbReference type="ARBA" id="ARBA00056891"/>
    </source>
</evidence>
<dbReference type="InterPro" id="IPR020846">
    <property type="entry name" value="MFS_dom"/>
</dbReference>
<keyword evidence="9 26" id="KW-1133">Transmembrane helix</keyword>
<feature type="transmembrane region" description="Helical" evidence="26">
    <location>
        <begin position="162"/>
        <end position="185"/>
    </location>
</feature>
<dbReference type="InterPro" id="IPR011701">
    <property type="entry name" value="MFS"/>
</dbReference>
<evidence type="ECO:0000256" key="6">
    <source>
        <dbReference type="ARBA" id="ARBA00022475"/>
    </source>
</evidence>
<evidence type="ECO:0000256" key="11">
    <source>
        <dbReference type="ARBA" id="ARBA00023136"/>
    </source>
</evidence>
<keyword evidence="6" id="KW-1003">Cell membrane</keyword>
<keyword evidence="10" id="KW-0770">Synapse</keyword>
<evidence type="ECO:0000256" key="8">
    <source>
        <dbReference type="ARBA" id="ARBA00022847"/>
    </source>
</evidence>
<gene>
    <name evidence="28" type="ORF">MCOR_38711</name>
</gene>
<keyword evidence="29" id="KW-1185">Reference proteome</keyword>
<evidence type="ECO:0000256" key="23">
    <source>
        <dbReference type="ARBA" id="ARBA00080244"/>
    </source>
</evidence>
<comment type="catalytic activity">
    <reaction evidence="16">
        <text>L-aspartate(out) = L-aspartate(in)</text>
        <dbReference type="Rhea" id="RHEA:66332"/>
        <dbReference type="ChEBI" id="CHEBI:29991"/>
    </reaction>
    <physiologicalReaction direction="left-to-right" evidence="16">
        <dbReference type="Rhea" id="RHEA:66333"/>
    </physiologicalReaction>
</comment>
<comment type="catalytic activity">
    <reaction evidence="17">
        <text>N-acetylneuraminate(in) + H(+)(in) = N-acetylneuraminate(out) + H(+)(out)</text>
        <dbReference type="Rhea" id="RHEA:28987"/>
        <dbReference type="ChEBI" id="CHEBI:15378"/>
        <dbReference type="ChEBI" id="CHEBI:35418"/>
    </reaction>
    <physiologicalReaction direction="right-to-left" evidence="17">
        <dbReference type="Rhea" id="RHEA:28989"/>
    </physiologicalReaction>
</comment>
<protein>
    <recommendedName>
        <fullName evidence="22">Sialin</fullName>
    </recommendedName>
    <alternativeName>
        <fullName evidence="25">H(+)/nitrate cotransporter</fullName>
    </alternativeName>
    <alternativeName>
        <fullName evidence="23">H(+)/sialic acid cotransporter</fullName>
    </alternativeName>
    <alternativeName>
        <fullName evidence="24">Vesicular excitatory amino acid transporter</fullName>
    </alternativeName>
</protein>
<evidence type="ECO:0000256" key="20">
    <source>
        <dbReference type="ARBA" id="ARBA00051612"/>
    </source>
</evidence>
<dbReference type="AlphaFoldDB" id="A0A6J8DC91"/>
<evidence type="ECO:0000256" key="15">
    <source>
        <dbReference type="ARBA" id="ARBA00050101"/>
    </source>
</evidence>
<comment type="catalytic activity">
    <reaction evidence="19">
        <text>L-glutamate(out) = L-glutamate(in)</text>
        <dbReference type="Rhea" id="RHEA:66336"/>
        <dbReference type="ChEBI" id="CHEBI:29985"/>
    </reaction>
    <physiologicalReaction direction="left-to-right" evidence="19">
        <dbReference type="Rhea" id="RHEA:66337"/>
    </physiologicalReaction>
</comment>
<evidence type="ECO:0000256" key="1">
    <source>
        <dbReference type="ARBA" id="ARBA00004432"/>
    </source>
</evidence>
<feature type="transmembrane region" description="Helical" evidence="26">
    <location>
        <begin position="424"/>
        <end position="447"/>
    </location>
</feature>
<dbReference type="Proteomes" id="UP000507470">
    <property type="component" value="Unassembled WGS sequence"/>
</dbReference>
<accession>A0A6J8DC91</accession>
<dbReference type="FunFam" id="1.20.1250.20:FF:000003">
    <property type="entry name" value="Solute carrier family 17 member 3"/>
    <property type="match status" value="1"/>
</dbReference>
<evidence type="ECO:0000256" key="10">
    <source>
        <dbReference type="ARBA" id="ARBA00023018"/>
    </source>
</evidence>
<dbReference type="PROSITE" id="PS50850">
    <property type="entry name" value="MFS"/>
    <property type="match status" value="1"/>
</dbReference>
<comment type="catalytic activity">
    <reaction evidence="18">
        <text>N-acetyl-L-aspartyl-L-glutamate(out) = N-acetyl-L-aspartyl-L-glutamate(in)</text>
        <dbReference type="Rhea" id="RHEA:72599"/>
        <dbReference type="ChEBI" id="CHEBI:76931"/>
    </reaction>
    <physiologicalReaction direction="left-to-right" evidence="18">
        <dbReference type="Rhea" id="RHEA:72600"/>
    </physiologicalReaction>
</comment>
<dbReference type="FunFam" id="1.20.1250.20:FF:000067">
    <property type="entry name" value="sialin isoform X2"/>
    <property type="match status" value="1"/>
</dbReference>
<comment type="function">
    <text evidence="21">Receptor for CM101, a polysaccharide produced by group B Streptococcus with antipathoangiogenic properties.</text>
</comment>
<dbReference type="PANTHER" id="PTHR11662">
    <property type="entry name" value="SOLUTE CARRIER FAMILY 17"/>
    <property type="match status" value="1"/>
</dbReference>
<feature type="transmembrane region" description="Helical" evidence="26">
    <location>
        <begin position="366"/>
        <end position="385"/>
    </location>
</feature>
<keyword evidence="8" id="KW-0769">Symport</keyword>
<evidence type="ECO:0000256" key="22">
    <source>
        <dbReference type="ARBA" id="ARBA00069713"/>
    </source>
</evidence>
<dbReference type="Gene3D" id="1.20.1250.20">
    <property type="entry name" value="MFS general substrate transporter like domains"/>
    <property type="match status" value="2"/>
</dbReference>
<dbReference type="InterPro" id="IPR050382">
    <property type="entry name" value="MFS_Na/Anion_cotransporter"/>
</dbReference>
<evidence type="ECO:0000256" key="7">
    <source>
        <dbReference type="ARBA" id="ARBA00022692"/>
    </source>
</evidence>
<feature type="transmembrane region" description="Helical" evidence="26">
    <location>
        <begin position="197"/>
        <end position="220"/>
    </location>
</feature>
<evidence type="ECO:0000256" key="26">
    <source>
        <dbReference type="SAM" id="Phobius"/>
    </source>
</evidence>
<dbReference type="Pfam" id="PF07690">
    <property type="entry name" value="MFS_1"/>
    <property type="match status" value="1"/>
</dbReference>
<evidence type="ECO:0000256" key="2">
    <source>
        <dbReference type="ARBA" id="ARBA00004554"/>
    </source>
</evidence>
<dbReference type="SUPFAM" id="SSF103473">
    <property type="entry name" value="MFS general substrate transporter"/>
    <property type="match status" value="1"/>
</dbReference>
<dbReference type="OrthoDB" id="2985014at2759"/>
<evidence type="ECO:0000256" key="4">
    <source>
        <dbReference type="ARBA" id="ARBA00004656"/>
    </source>
</evidence>
<keyword evidence="14" id="KW-0968">Cytoplasmic vesicle</keyword>
<evidence type="ECO:0000313" key="28">
    <source>
        <dbReference type="EMBL" id="CAC5404982.1"/>
    </source>
</evidence>
<dbReference type="CDD" id="cd17318">
    <property type="entry name" value="MFS_SLC17"/>
    <property type="match status" value="1"/>
</dbReference>
<dbReference type="GO" id="GO:0030672">
    <property type="term" value="C:synaptic vesicle membrane"/>
    <property type="evidence" value="ECO:0007669"/>
    <property type="project" value="UniProtKB-SubCell"/>
</dbReference>
<evidence type="ECO:0000256" key="3">
    <source>
        <dbReference type="ARBA" id="ARBA00004638"/>
    </source>
</evidence>
<organism evidence="28 29">
    <name type="scientific">Mytilus coruscus</name>
    <name type="common">Sea mussel</name>
    <dbReference type="NCBI Taxonomy" id="42192"/>
    <lineage>
        <taxon>Eukaryota</taxon>
        <taxon>Metazoa</taxon>
        <taxon>Spiralia</taxon>
        <taxon>Lophotrochozoa</taxon>
        <taxon>Mollusca</taxon>
        <taxon>Bivalvia</taxon>
        <taxon>Autobranchia</taxon>
        <taxon>Pteriomorphia</taxon>
        <taxon>Mytilida</taxon>
        <taxon>Mytiloidea</taxon>
        <taxon>Mytilidae</taxon>
        <taxon>Mytilinae</taxon>
        <taxon>Mytilus</taxon>
    </lineage>
</organism>
<evidence type="ECO:0000256" key="24">
    <source>
        <dbReference type="ARBA" id="ARBA00081195"/>
    </source>
</evidence>
<evidence type="ECO:0000256" key="14">
    <source>
        <dbReference type="ARBA" id="ARBA00023329"/>
    </source>
</evidence>
<keyword evidence="12" id="KW-0325">Glycoprotein</keyword>
<feature type="domain" description="Major facilitator superfamily (MFS) profile" evidence="27">
    <location>
        <begin position="42"/>
        <end position="483"/>
    </location>
</feature>
<evidence type="ECO:0000256" key="5">
    <source>
        <dbReference type="ARBA" id="ARBA00022448"/>
    </source>
</evidence>
<evidence type="ECO:0000256" key="16">
    <source>
        <dbReference type="ARBA" id="ARBA00050554"/>
    </source>
</evidence>
<feature type="transmembrane region" description="Helical" evidence="26">
    <location>
        <begin position="137"/>
        <end position="156"/>
    </location>
</feature>
<feature type="transmembrane region" description="Helical" evidence="26">
    <location>
        <begin position="108"/>
        <end position="125"/>
    </location>
</feature>
<evidence type="ECO:0000256" key="25">
    <source>
        <dbReference type="ARBA" id="ARBA00081925"/>
    </source>
</evidence>
<evidence type="ECO:0000313" key="29">
    <source>
        <dbReference type="Proteomes" id="UP000507470"/>
    </source>
</evidence>
<comment type="catalytic activity">
    <reaction evidence="15">
        <text>2 nitrate(out) + H(+)(out) = 2 nitrate(in) + H(+)(in)</text>
        <dbReference type="Rhea" id="RHEA:71539"/>
        <dbReference type="ChEBI" id="CHEBI:15378"/>
        <dbReference type="ChEBI" id="CHEBI:17632"/>
    </reaction>
    <physiologicalReaction direction="left-to-right" evidence="15">
        <dbReference type="Rhea" id="RHEA:71540"/>
    </physiologicalReaction>
</comment>
<evidence type="ECO:0000256" key="9">
    <source>
        <dbReference type="ARBA" id="ARBA00022989"/>
    </source>
</evidence>
<evidence type="ECO:0000256" key="12">
    <source>
        <dbReference type="ARBA" id="ARBA00023180"/>
    </source>
</evidence>
<evidence type="ECO:0000256" key="19">
    <source>
        <dbReference type="ARBA" id="ARBA00051447"/>
    </source>
</evidence>
<dbReference type="PANTHER" id="PTHR11662:SF399">
    <property type="entry name" value="FI19708P1-RELATED"/>
    <property type="match status" value="1"/>
</dbReference>
<comment type="catalytic activity">
    <reaction evidence="20">
        <text>D-glucuronate(out) + H(+)(out) = D-glucuronate(in) + H(+)(in)</text>
        <dbReference type="Rhea" id="RHEA:72591"/>
        <dbReference type="ChEBI" id="CHEBI:15378"/>
        <dbReference type="ChEBI" id="CHEBI:58720"/>
    </reaction>
    <physiologicalReaction direction="left-to-right" evidence="20">
        <dbReference type="Rhea" id="RHEA:72592"/>
    </physiologicalReaction>
</comment>
<keyword evidence="11 26" id="KW-0472">Membrane</keyword>
<keyword evidence="7 26" id="KW-0812">Transmembrane</keyword>
<dbReference type="InterPro" id="IPR036259">
    <property type="entry name" value="MFS_trans_sf"/>
</dbReference>
<keyword evidence="5" id="KW-0813">Transport</keyword>
<reference evidence="28 29" key="1">
    <citation type="submission" date="2020-06" db="EMBL/GenBank/DDBJ databases">
        <authorList>
            <person name="Li R."/>
            <person name="Bekaert M."/>
        </authorList>
    </citation>
    <scope>NUCLEOTIDE SEQUENCE [LARGE SCALE GENOMIC DNA]</scope>
    <source>
        <strain evidence="29">wild</strain>
    </source>
</reference>
<keyword evidence="13" id="KW-0458">Lysosome</keyword>
<sequence length="519" mass="56165">MSVVSDETPIIYSQSHVKNDYSKGTGAVLKPPSGECFGTRHFLAFMAFLGFVNVYCLRVNLSVGLVAMVNDTGTTKNTSDEEACAGPDSGKNTTVKVGEFSWDQNTQGIILGSFFYGYICTQIIGGKMAEIIGGKKMFGFGVLCTAVLTMLTPLAARAGLGYFIALRIVEGIGEGVTFPAMHAMWGQWAPIWERSKLAGFSYAGAQLGTVIAMPICGILADSDFLGGWPSVFYVFGVLGCVWFVAWMLLVHDTPAQHPRISKIERDYIEKSIGVRENLPTPWLAILTSPAVWAASAAHFANNWGFYTMLTCLPTYMKDVLKFDIKSDGFVSALPYLVCWICQNTACNLADFIRSRGYLSTLNTRRVINSFGLLAPAILMSCIGLAGCNYVVVVVMLTFAVGLGGFCMGGFNVNHLDLAPNFSGTLMGITNMIATIPGFVGPYVVGVLTNNQETRGQWQIVFYISAGVYVAGTVIFLLFARGTEQSWNKANGGLSFRNNRNVSYSVLEGDNTANGAIVNR</sequence>
<evidence type="ECO:0000256" key="13">
    <source>
        <dbReference type="ARBA" id="ARBA00023228"/>
    </source>
</evidence>